<gene>
    <name evidence="3" type="ORF">R5R35_009876</name>
</gene>
<name>A0AAN9VSQ3_9ORTH</name>
<feature type="transmembrane region" description="Helical" evidence="2">
    <location>
        <begin position="248"/>
        <end position="269"/>
    </location>
</feature>
<feature type="transmembrane region" description="Helical" evidence="2">
    <location>
        <begin position="107"/>
        <end position="130"/>
    </location>
</feature>
<protein>
    <submittedName>
        <fullName evidence="3">Uncharacterized protein</fullName>
    </submittedName>
</protein>
<dbReference type="PANTHER" id="PTHR47399:SF1">
    <property type="entry name" value="TRANSMEMBRANE PROTEIN 121B"/>
    <property type="match status" value="1"/>
</dbReference>
<dbReference type="EMBL" id="JAZDUA010000053">
    <property type="protein sequence ID" value="KAK7870724.1"/>
    <property type="molecule type" value="Genomic_DNA"/>
</dbReference>
<dbReference type="InterPro" id="IPR026624">
    <property type="entry name" value="CECR6"/>
</dbReference>
<organism evidence="3 4">
    <name type="scientific">Gryllus longicercus</name>
    <dbReference type="NCBI Taxonomy" id="2509291"/>
    <lineage>
        <taxon>Eukaryota</taxon>
        <taxon>Metazoa</taxon>
        <taxon>Ecdysozoa</taxon>
        <taxon>Arthropoda</taxon>
        <taxon>Hexapoda</taxon>
        <taxon>Insecta</taxon>
        <taxon>Pterygota</taxon>
        <taxon>Neoptera</taxon>
        <taxon>Polyneoptera</taxon>
        <taxon>Orthoptera</taxon>
        <taxon>Ensifera</taxon>
        <taxon>Gryllidea</taxon>
        <taxon>Grylloidea</taxon>
        <taxon>Gryllidae</taxon>
        <taxon>Gryllinae</taxon>
        <taxon>Gryllus</taxon>
    </lineage>
</organism>
<accession>A0AAN9VSQ3</accession>
<evidence type="ECO:0000256" key="2">
    <source>
        <dbReference type="SAM" id="Phobius"/>
    </source>
</evidence>
<dbReference type="AlphaFoldDB" id="A0AAN9VSQ3"/>
<proteinExistence type="inferred from homology"/>
<feature type="transmembrane region" description="Helical" evidence="2">
    <location>
        <begin position="12"/>
        <end position="38"/>
    </location>
</feature>
<feature type="transmembrane region" description="Helical" evidence="2">
    <location>
        <begin position="150"/>
        <end position="167"/>
    </location>
</feature>
<evidence type="ECO:0000313" key="3">
    <source>
        <dbReference type="EMBL" id="KAK7870724.1"/>
    </source>
</evidence>
<keyword evidence="2" id="KW-0472">Membrane</keyword>
<keyword evidence="4" id="KW-1185">Reference proteome</keyword>
<feature type="transmembrane region" description="Helical" evidence="2">
    <location>
        <begin position="223"/>
        <end position="241"/>
    </location>
</feature>
<feature type="transmembrane region" description="Helical" evidence="2">
    <location>
        <begin position="50"/>
        <end position="73"/>
    </location>
</feature>
<comment type="caution">
    <text evidence="3">The sequence shown here is derived from an EMBL/GenBank/DDBJ whole genome shotgun (WGS) entry which is preliminary data.</text>
</comment>
<feature type="transmembrane region" description="Helical" evidence="2">
    <location>
        <begin position="289"/>
        <end position="307"/>
    </location>
</feature>
<sequence>MAPSATCCSPRHLVLHVLDASSLILVLVLQGSVLNYYIIDHYKSSVNPYFWFLADFATVFVFAGTLTISYQYLTKVRFAENDSKLPSGAMFPLSPKRLTRRFPVSRLGIMPLSYCSWLIYCTFLLSKIVLIVRSGILYDLSPQATFGPQLLQITIALSGVVFLLLVEGHNWAPRGSPRYLFVTLVCGKTAIEILDTVSLLSLLHTHPVRHLGALHAALQGLEIPITVLCCFNFVLPALALYKLSLTDVSAEVLALPVSLLYNLLHMMLIDLPYLGVRLYLWLNYDHSTSVLLMKNVFGIILALRGLIPDVTELVRRRRTADGTPKPAAANGYLEGGAGELLELQPVPCVKEAGDAAAEGDCIPRLAIEQAPDARTSESNISAHA</sequence>
<dbReference type="Proteomes" id="UP001378592">
    <property type="component" value="Unassembled WGS sequence"/>
</dbReference>
<dbReference type="Pfam" id="PF14997">
    <property type="entry name" value="CECR6_TMEM121"/>
    <property type="match status" value="1"/>
</dbReference>
<keyword evidence="2" id="KW-0812">Transmembrane</keyword>
<comment type="similarity">
    <text evidence="1">Belongs to the TMEM121 family.</text>
</comment>
<evidence type="ECO:0000256" key="1">
    <source>
        <dbReference type="ARBA" id="ARBA00007711"/>
    </source>
</evidence>
<dbReference type="InterPro" id="IPR032776">
    <property type="entry name" value="CECR6/TMEM121"/>
</dbReference>
<evidence type="ECO:0000313" key="4">
    <source>
        <dbReference type="Proteomes" id="UP001378592"/>
    </source>
</evidence>
<reference evidence="3 4" key="1">
    <citation type="submission" date="2024-03" db="EMBL/GenBank/DDBJ databases">
        <title>The genome assembly and annotation of the cricket Gryllus longicercus Weissman &amp; Gray.</title>
        <authorList>
            <person name="Szrajer S."/>
            <person name="Gray D."/>
            <person name="Ylla G."/>
        </authorList>
    </citation>
    <scope>NUCLEOTIDE SEQUENCE [LARGE SCALE GENOMIC DNA]</scope>
    <source>
        <strain evidence="3">DAG 2021-001</strain>
        <tissue evidence="3">Whole body minus gut</tissue>
    </source>
</reference>
<dbReference type="PANTHER" id="PTHR47399">
    <property type="entry name" value="TRANSMEMBRANE PROTEIN 121B"/>
    <property type="match status" value="1"/>
</dbReference>
<keyword evidence="2" id="KW-1133">Transmembrane helix</keyword>
<feature type="transmembrane region" description="Helical" evidence="2">
    <location>
        <begin position="179"/>
        <end position="203"/>
    </location>
</feature>